<protein>
    <submittedName>
        <fullName evidence="3">Serine/threonine-protein phosphatase</fullName>
    </submittedName>
</protein>
<dbReference type="InterPro" id="IPR003018">
    <property type="entry name" value="GAF"/>
</dbReference>
<accession>A0A7D6HZ00</accession>
<dbReference type="InterPro" id="IPR029016">
    <property type="entry name" value="GAF-like_dom_sf"/>
</dbReference>
<dbReference type="EMBL" id="CP059165">
    <property type="protein sequence ID" value="QLL10473.1"/>
    <property type="molecule type" value="Genomic_DNA"/>
</dbReference>
<gene>
    <name evidence="3" type="ORF">H0P51_24685</name>
</gene>
<dbReference type="AlphaFoldDB" id="A0A7D6HZ00"/>
<dbReference type="KEGG" id="mgor:H0P51_24685"/>
<dbReference type="Pfam" id="PF07228">
    <property type="entry name" value="SpoIIE"/>
    <property type="match status" value="1"/>
</dbReference>
<sequence length="421" mass="45571">MALVSIVDRDCTWFLAVHGLQSARHGAAAEELAAGLDAAGHAVLVEDALTDPRTAHNAFVRDHQIRFYARAPITTADNYRLGAVAVLDTQSHTATQEQLGILGDLADLVMDQLESRLSSLDNLRFARRQRDAAEFARDDARLDRDTAEIARDDARLDRDDAIRHRDIAEHTRDVAEHERDLITEYATVLQRTLLPPSLPEIDGLALAAHYHPASPRQVGGDFYDVFALGHSRWAFFIGDVEGHGAEAAVATSLIRYTLRAAALHFADPTEVLAELNAALLRELDPRRFCTVLFGNLEPASGGHGFEVTIATGGHPPALLLDPCSGSASQVRSADGMLVGMTSNATFDSCRVRLSPGEILLFYTDGIVESRRATPPFDEHSLADFAVEHAGLGAAGLIDRFATLVPKLNPDDDVAVLAIGAR</sequence>
<organism evidence="3 4">
    <name type="scientific">Mycobacterium vicinigordonae</name>
    <dbReference type="NCBI Taxonomy" id="1719132"/>
    <lineage>
        <taxon>Bacteria</taxon>
        <taxon>Bacillati</taxon>
        <taxon>Actinomycetota</taxon>
        <taxon>Actinomycetes</taxon>
        <taxon>Mycobacteriales</taxon>
        <taxon>Mycobacteriaceae</taxon>
        <taxon>Mycobacterium</taxon>
    </lineage>
</organism>
<evidence type="ECO:0000313" key="4">
    <source>
        <dbReference type="Proteomes" id="UP000510682"/>
    </source>
</evidence>
<dbReference type="InterPro" id="IPR036457">
    <property type="entry name" value="PPM-type-like_dom_sf"/>
</dbReference>
<name>A0A7D6HZ00_9MYCO</name>
<dbReference type="Gene3D" id="3.60.40.10">
    <property type="entry name" value="PPM-type phosphatase domain"/>
    <property type="match status" value="1"/>
</dbReference>
<keyword evidence="1" id="KW-0378">Hydrolase</keyword>
<dbReference type="Proteomes" id="UP000510682">
    <property type="component" value="Chromosome"/>
</dbReference>
<evidence type="ECO:0000256" key="1">
    <source>
        <dbReference type="ARBA" id="ARBA00022801"/>
    </source>
</evidence>
<dbReference type="InterPro" id="IPR001932">
    <property type="entry name" value="PPM-type_phosphatase-like_dom"/>
</dbReference>
<dbReference type="PANTHER" id="PTHR43156">
    <property type="entry name" value="STAGE II SPORULATION PROTEIN E-RELATED"/>
    <property type="match status" value="1"/>
</dbReference>
<evidence type="ECO:0000259" key="2">
    <source>
        <dbReference type="SMART" id="SM00331"/>
    </source>
</evidence>
<dbReference type="PANTHER" id="PTHR43156:SF2">
    <property type="entry name" value="STAGE II SPORULATION PROTEIN E"/>
    <property type="match status" value="1"/>
</dbReference>
<proteinExistence type="predicted"/>
<dbReference type="Gene3D" id="3.30.450.40">
    <property type="match status" value="1"/>
</dbReference>
<dbReference type="SUPFAM" id="SSF81606">
    <property type="entry name" value="PP2C-like"/>
    <property type="match status" value="1"/>
</dbReference>
<keyword evidence="4" id="KW-1185">Reference proteome</keyword>
<dbReference type="InterPro" id="IPR052016">
    <property type="entry name" value="Bact_Sigma-Reg"/>
</dbReference>
<dbReference type="GO" id="GO:0016791">
    <property type="term" value="F:phosphatase activity"/>
    <property type="evidence" value="ECO:0007669"/>
    <property type="project" value="TreeGrafter"/>
</dbReference>
<dbReference type="SMART" id="SM00331">
    <property type="entry name" value="PP2C_SIG"/>
    <property type="match status" value="1"/>
</dbReference>
<dbReference type="SUPFAM" id="SSF55781">
    <property type="entry name" value="GAF domain-like"/>
    <property type="match status" value="1"/>
</dbReference>
<dbReference type="Pfam" id="PF01590">
    <property type="entry name" value="GAF"/>
    <property type="match status" value="1"/>
</dbReference>
<feature type="domain" description="PPM-type phosphatase" evidence="2">
    <location>
        <begin position="201"/>
        <end position="420"/>
    </location>
</feature>
<reference evidence="3 4" key="2">
    <citation type="submission" date="2020-07" db="EMBL/GenBank/DDBJ databases">
        <authorList>
            <person name="Yu X."/>
        </authorList>
    </citation>
    <scope>NUCLEOTIDE SEQUENCE [LARGE SCALE GENOMIC DNA]</scope>
    <source>
        <strain evidence="4">24</strain>
    </source>
</reference>
<evidence type="ECO:0000313" key="3">
    <source>
        <dbReference type="EMBL" id="QLL10473.1"/>
    </source>
</evidence>
<reference evidence="4" key="3">
    <citation type="submission" date="2023-07" db="EMBL/GenBank/DDBJ databases">
        <title>Description of Mycobacterium gordonae subsp. intergordonae subsp.nov. and Mycobacterium gordonae subsp. gordonae subsp. nov.</title>
        <authorList>
            <person name="Huang H."/>
        </authorList>
    </citation>
    <scope>NUCLEOTIDE SEQUENCE [LARGE SCALE GENOMIC DNA]</scope>
    <source>
        <strain evidence="4">24</strain>
    </source>
</reference>
<reference evidence="4" key="1">
    <citation type="submission" date="2020-07" db="EMBL/GenBank/DDBJ databases">
        <title>Description of Mycobacterium gordonae subsp. intergordonae subsp.nov. and Mycobacterium gordonae subsp. gordonae subsp. nov.</title>
        <authorList>
            <person name="Yu X."/>
        </authorList>
    </citation>
    <scope>NUCLEOTIDE SEQUENCE [LARGE SCALE GENOMIC DNA]</scope>
    <source>
        <strain evidence="4">24</strain>
    </source>
</reference>